<evidence type="ECO:0000256" key="1">
    <source>
        <dbReference type="SAM" id="SignalP"/>
    </source>
</evidence>
<dbReference type="EMBL" id="FNHP01000008">
    <property type="protein sequence ID" value="SDM56285.1"/>
    <property type="molecule type" value="Genomic_DNA"/>
</dbReference>
<dbReference type="Proteomes" id="UP000198552">
    <property type="component" value="Unassembled WGS sequence"/>
</dbReference>
<feature type="signal peptide" evidence="1">
    <location>
        <begin position="1"/>
        <end position="27"/>
    </location>
</feature>
<dbReference type="STRING" id="1527607.SAMN05428957_10837"/>
<accession>A0A1G9U9R5</accession>
<feature type="chain" id="PRO_5011444286" evidence="1">
    <location>
        <begin position="28"/>
        <end position="111"/>
    </location>
</feature>
<keyword evidence="3" id="KW-1185">Reference proteome</keyword>
<sequence>MTTRHPFARSAAVALLLSLLGAQAAQAACYILYDARRQVVYQAQTPPVDLSFQLHETVPRVVPGGTLVFTLDSDACVLQFNRLPVGVTAQGAFPPVVPAVTARRAPVADRG</sequence>
<protein>
    <submittedName>
        <fullName evidence="2">Uncharacterized protein</fullName>
    </submittedName>
</protein>
<evidence type="ECO:0000313" key="2">
    <source>
        <dbReference type="EMBL" id="SDM56285.1"/>
    </source>
</evidence>
<dbReference type="OrthoDB" id="8904700at2"/>
<organism evidence="2 3">
    <name type="scientific">Oryzisolibacter propanilivorax</name>
    <dbReference type="NCBI Taxonomy" id="1527607"/>
    <lineage>
        <taxon>Bacteria</taxon>
        <taxon>Pseudomonadati</taxon>
        <taxon>Pseudomonadota</taxon>
        <taxon>Betaproteobacteria</taxon>
        <taxon>Burkholderiales</taxon>
        <taxon>Comamonadaceae</taxon>
        <taxon>Oryzisolibacter</taxon>
    </lineage>
</organism>
<name>A0A1G9U9R5_9BURK</name>
<keyword evidence="1" id="KW-0732">Signal</keyword>
<gene>
    <name evidence="2" type="ORF">SAMN05428957_10837</name>
</gene>
<reference evidence="3" key="1">
    <citation type="submission" date="2016-10" db="EMBL/GenBank/DDBJ databases">
        <authorList>
            <person name="Varghese N."/>
            <person name="Submissions S."/>
        </authorList>
    </citation>
    <scope>NUCLEOTIDE SEQUENCE [LARGE SCALE GENOMIC DNA]</scope>
    <source>
        <strain evidence="3">EPL6</strain>
    </source>
</reference>
<evidence type="ECO:0000313" key="3">
    <source>
        <dbReference type="Proteomes" id="UP000198552"/>
    </source>
</evidence>
<proteinExistence type="predicted"/>
<dbReference type="RefSeq" id="WP_091571091.1">
    <property type="nucleotide sequence ID" value="NZ_FNHP01000008.1"/>
</dbReference>
<dbReference type="AlphaFoldDB" id="A0A1G9U9R5"/>